<evidence type="ECO:0000313" key="10">
    <source>
        <dbReference type="Proteomes" id="UP001634007"/>
    </source>
</evidence>
<feature type="domain" description="Trigger factor ribosome-binding bacterial" evidence="8">
    <location>
        <begin position="102"/>
        <end position="233"/>
    </location>
</feature>
<proteinExistence type="inferred from homology"/>
<dbReference type="FunFam" id="3.30.70.1050:FF:000004">
    <property type="entry name" value="Trigger factor"/>
    <property type="match status" value="1"/>
</dbReference>
<protein>
    <recommendedName>
        <fullName evidence="3">peptidylprolyl isomerase</fullName>
        <ecNumber evidence="3">5.2.1.8</ecNumber>
    </recommendedName>
</protein>
<evidence type="ECO:0000256" key="5">
    <source>
        <dbReference type="ARBA" id="ARBA00023186"/>
    </source>
</evidence>
<evidence type="ECO:0000313" key="9">
    <source>
        <dbReference type="EMBL" id="KAL3752702.1"/>
    </source>
</evidence>
<organism evidence="9 10">
    <name type="scientific">Eucalyptus globulus</name>
    <name type="common">Tasmanian blue gum</name>
    <dbReference type="NCBI Taxonomy" id="34317"/>
    <lineage>
        <taxon>Eukaryota</taxon>
        <taxon>Viridiplantae</taxon>
        <taxon>Streptophyta</taxon>
        <taxon>Embryophyta</taxon>
        <taxon>Tracheophyta</taxon>
        <taxon>Spermatophyta</taxon>
        <taxon>Magnoliopsida</taxon>
        <taxon>eudicotyledons</taxon>
        <taxon>Gunneridae</taxon>
        <taxon>Pentapetalae</taxon>
        <taxon>rosids</taxon>
        <taxon>malvids</taxon>
        <taxon>Myrtales</taxon>
        <taxon>Myrtaceae</taxon>
        <taxon>Myrtoideae</taxon>
        <taxon>Eucalypteae</taxon>
        <taxon>Eucalyptus</taxon>
    </lineage>
</organism>
<evidence type="ECO:0000256" key="3">
    <source>
        <dbReference type="ARBA" id="ARBA00013194"/>
    </source>
</evidence>
<dbReference type="SUPFAM" id="SSF102735">
    <property type="entry name" value="Trigger factor ribosome-binding domain"/>
    <property type="match status" value="1"/>
</dbReference>
<dbReference type="EC" id="5.2.1.8" evidence="3"/>
<dbReference type="InterPro" id="IPR008881">
    <property type="entry name" value="Trigger_fac_ribosome-bd_bac"/>
</dbReference>
<dbReference type="EMBL" id="JBJKBG010000001">
    <property type="protein sequence ID" value="KAL3752702.1"/>
    <property type="molecule type" value="Genomic_DNA"/>
</dbReference>
<keyword evidence="10" id="KW-1185">Reference proteome</keyword>
<comment type="caution">
    <text evidence="9">The sequence shown here is derived from an EMBL/GenBank/DDBJ whole genome shotgun (WGS) entry which is preliminary data.</text>
</comment>
<comment type="similarity">
    <text evidence="2">Belongs to the FKBP-type PPIase family. Tig subfamily.</text>
</comment>
<name>A0ABD3LMN6_EUCGL</name>
<gene>
    <name evidence="9" type="ORF">ACJRO7_000153</name>
</gene>
<evidence type="ECO:0000256" key="1">
    <source>
        <dbReference type="ARBA" id="ARBA00000971"/>
    </source>
</evidence>
<dbReference type="InterPro" id="IPR005215">
    <property type="entry name" value="Trig_fac"/>
</dbReference>
<reference evidence="9 10" key="1">
    <citation type="submission" date="2024-11" db="EMBL/GenBank/DDBJ databases">
        <title>Chromosome-level genome assembly of Eucalyptus globulus Labill. provides insights into its genome evolution.</title>
        <authorList>
            <person name="Li X."/>
        </authorList>
    </citation>
    <scope>NUCLEOTIDE SEQUENCE [LARGE SCALE GENOMIC DNA]</scope>
    <source>
        <strain evidence="9">CL2024</strain>
        <tissue evidence="9">Fresh tender leaves</tissue>
    </source>
</reference>
<evidence type="ECO:0000259" key="8">
    <source>
        <dbReference type="Pfam" id="PF05697"/>
    </source>
</evidence>
<dbReference type="Gene3D" id="3.30.70.1050">
    <property type="entry name" value="Trigger factor ribosome-binding domain"/>
    <property type="match status" value="1"/>
</dbReference>
<keyword evidence="5" id="KW-0143">Chaperone</keyword>
<evidence type="ECO:0000256" key="7">
    <source>
        <dbReference type="ARBA" id="ARBA00024849"/>
    </source>
</evidence>
<dbReference type="Pfam" id="PF05697">
    <property type="entry name" value="Trigger_N"/>
    <property type="match status" value="1"/>
</dbReference>
<comment type="function">
    <text evidence="7">Involved in protein export. Acts as a chaperone by maintaining the newly synthesized protein in an open conformation. Functions as a peptidyl-prolyl cis-trans isomerase.</text>
</comment>
<dbReference type="PANTHER" id="PTHR30560">
    <property type="entry name" value="TRIGGER FACTOR CHAPERONE AND PEPTIDYL-PROLYL CIS/TRANS ISOMERASE"/>
    <property type="match status" value="1"/>
</dbReference>
<keyword evidence="6" id="KW-0413">Isomerase</keyword>
<dbReference type="AlphaFoldDB" id="A0ABD3LMN6"/>
<dbReference type="PANTHER" id="PTHR30560:SF4">
    <property type="entry name" value="OS01G0894700 PROTEIN"/>
    <property type="match status" value="1"/>
</dbReference>
<evidence type="ECO:0000256" key="6">
    <source>
        <dbReference type="ARBA" id="ARBA00023235"/>
    </source>
</evidence>
<evidence type="ECO:0000256" key="4">
    <source>
        <dbReference type="ARBA" id="ARBA00023110"/>
    </source>
</evidence>
<dbReference type="InterPro" id="IPR036611">
    <property type="entry name" value="Trigger_fac_ribosome-bd_sf"/>
</dbReference>
<evidence type="ECO:0000256" key="2">
    <source>
        <dbReference type="ARBA" id="ARBA00005464"/>
    </source>
</evidence>
<sequence length="241" mass="26278">MASTTMAMTMTMTSSMPRPFQRLPPTSRIITIASFRGYILALDSPRRIEFCYGQNACHRQSSSLSAGGLGYLSKPICASGGSGLEAVITDPKDNAVTLKNAKIVVESQTEGQMQLRVDLTGDETQRVFDQVLANLARTAPPVPGFRRQKGGKTSKVPRDFLLQILGEDRVTKFVIQEIVTSTMADYVKRENLAVKENKINTTQTAEELKSTFAPGKNFGFNAVVELESPEVETSSSTSDDS</sequence>
<comment type="catalytic activity">
    <reaction evidence="1">
        <text>[protein]-peptidylproline (omega=180) = [protein]-peptidylproline (omega=0)</text>
        <dbReference type="Rhea" id="RHEA:16237"/>
        <dbReference type="Rhea" id="RHEA-COMP:10747"/>
        <dbReference type="Rhea" id="RHEA-COMP:10748"/>
        <dbReference type="ChEBI" id="CHEBI:83833"/>
        <dbReference type="ChEBI" id="CHEBI:83834"/>
        <dbReference type="EC" id="5.2.1.8"/>
    </reaction>
</comment>
<keyword evidence="4" id="KW-0697">Rotamase</keyword>
<dbReference type="GO" id="GO:0003755">
    <property type="term" value="F:peptidyl-prolyl cis-trans isomerase activity"/>
    <property type="evidence" value="ECO:0007669"/>
    <property type="project" value="UniProtKB-KW"/>
</dbReference>
<accession>A0ABD3LMN6</accession>
<dbReference type="Proteomes" id="UP001634007">
    <property type="component" value="Unassembled WGS sequence"/>
</dbReference>